<name>A0A812MV30_9DINO</name>
<dbReference type="Gene3D" id="3.30.710.10">
    <property type="entry name" value="Potassium Channel Kv1.1, Chain A"/>
    <property type="match status" value="1"/>
</dbReference>
<reference evidence="2" key="1">
    <citation type="submission" date="2021-02" db="EMBL/GenBank/DDBJ databases">
        <authorList>
            <person name="Dougan E. K."/>
            <person name="Rhodes N."/>
            <person name="Thang M."/>
            <person name="Chan C."/>
        </authorList>
    </citation>
    <scope>NUCLEOTIDE SEQUENCE</scope>
</reference>
<dbReference type="SUPFAM" id="SSF54695">
    <property type="entry name" value="POZ domain"/>
    <property type="match status" value="1"/>
</dbReference>
<dbReference type="InterPro" id="IPR011333">
    <property type="entry name" value="SKP1/BTB/POZ_sf"/>
</dbReference>
<dbReference type="Proteomes" id="UP000601435">
    <property type="component" value="Unassembled WGS sequence"/>
</dbReference>
<dbReference type="OrthoDB" id="10319618at2759"/>
<dbReference type="InterPro" id="IPR000210">
    <property type="entry name" value="BTB/POZ_dom"/>
</dbReference>
<proteinExistence type="predicted"/>
<gene>
    <name evidence="2" type="ORF">SNEC2469_LOCUS6638</name>
</gene>
<feature type="domain" description="BTB" evidence="1">
    <location>
        <begin position="198"/>
        <end position="253"/>
    </location>
</feature>
<dbReference type="CDD" id="cd18186">
    <property type="entry name" value="BTB_POZ_ZBTB_KLHL-like"/>
    <property type="match status" value="1"/>
</dbReference>
<dbReference type="AlphaFoldDB" id="A0A812MV30"/>
<evidence type="ECO:0000259" key="1">
    <source>
        <dbReference type="PROSITE" id="PS50097"/>
    </source>
</evidence>
<feature type="non-terminal residue" evidence="2">
    <location>
        <position position="1"/>
    </location>
</feature>
<evidence type="ECO:0000313" key="2">
    <source>
        <dbReference type="EMBL" id="CAE7274418.1"/>
    </source>
</evidence>
<evidence type="ECO:0000313" key="3">
    <source>
        <dbReference type="Proteomes" id="UP000601435"/>
    </source>
</evidence>
<protein>
    <recommendedName>
        <fullName evidence="1">BTB domain-containing protein</fullName>
    </recommendedName>
</protein>
<keyword evidence="3" id="KW-1185">Reference proteome</keyword>
<sequence length="253" mass="27525">MGLCPSRHRRSVDVDVVFSFIELGDLPGLMKFTPSNFSWSNGTLPPLHFAILQGMSRGRHDIHLRIVEWMLNAGADPHHQAPYFRIPGVFPDSNKSAMVKLSVGPPNSPSATIEVAYAGHSAISLSVAWLKALHRSPTASHGQRGNSVSTHSAQTHIQYFESILAVIARAMDARRTQASVDQGVINRWEVMRDMTETHNVTFETAGGAVTCHDIVLMAASPVLKALLRSPMKEAASKSIAVEETPRAGVALFL</sequence>
<dbReference type="EMBL" id="CAJNJA010011537">
    <property type="protein sequence ID" value="CAE7274418.1"/>
    <property type="molecule type" value="Genomic_DNA"/>
</dbReference>
<organism evidence="2 3">
    <name type="scientific">Symbiodinium necroappetens</name>
    <dbReference type="NCBI Taxonomy" id="1628268"/>
    <lineage>
        <taxon>Eukaryota</taxon>
        <taxon>Sar</taxon>
        <taxon>Alveolata</taxon>
        <taxon>Dinophyceae</taxon>
        <taxon>Suessiales</taxon>
        <taxon>Symbiodiniaceae</taxon>
        <taxon>Symbiodinium</taxon>
    </lineage>
</organism>
<dbReference type="PROSITE" id="PS50097">
    <property type="entry name" value="BTB"/>
    <property type="match status" value="1"/>
</dbReference>
<accession>A0A812MV30</accession>
<comment type="caution">
    <text evidence="2">The sequence shown here is derived from an EMBL/GenBank/DDBJ whole genome shotgun (WGS) entry which is preliminary data.</text>
</comment>